<dbReference type="InterPro" id="IPR013750">
    <property type="entry name" value="GHMP_kinase_C_dom"/>
</dbReference>
<protein>
    <recommendedName>
        <fullName evidence="3">mevalonate kinase</fullName>
        <ecNumber evidence="3">2.7.1.36</ecNumber>
    </recommendedName>
</protein>
<keyword evidence="16" id="KW-1185">Reference proteome</keyword>
<dbReference type="InterPro" id="IPR006205">
    <property type="entry name" value="Mev_gal_kin"/>
</dbReference>
<evidence type="ECO:0000256" key="2">
    <source>
        <dbReference type="ARBA" id="ARBA00006495"/>
    </source>
</evidence>
<feature type="domain" description="GHMP kinase N-terminal" evidence="13">
    <location>
        <begin position="93"/>
        <end position="168"/>
    </location>
</feature>
<dbReference type="InterPro" id="IPR014721">
    <property type="entry name" value="Ribsml_uS5_D2-typ_fold_subgr"/>
</dbReference>
<dbReference type="PANTHER" id="PTHR43290">
    <property type="entry name" value="MEVALONATE KINASE"/>
    <property type="match status" value="1"/>
</dbReference>
<keyword evidence="9" id="KW-0067">ATP-binding</keyword>
<keyword evidence="4" id="KW-0963">Cytoplasm</keyword>
<evidence type="ECO:0000256" key="11">
    <source>
        <dbReference type="ARBA" id="ARBA00023098"/>
    </source>
</evidence>
<dbReference type="GO" id="GO:0005829">
    <property type="term" value="C:cytosol"/>
    <property type="evidence" value="ECO:0007669"/>
    <property type="project" value="TreeGrafter"/>
</dbReference>
<keyword evidence="6 15" id="KW-0808">Transferase</keyword>
<evidence type="ECO:0000313" key="15">
    <source>
        <dbReference type="EMBL" id="RKM90878.1"/>
    </source>
</evidence>
<evidence type="ECO:0000256" key="7">
    <source>
        <dbReference type="ARBA" id="ARBA00022741"/>
    </source>
</evidence>
<evidence type="ECO:0000256" key="4">
    <source>
        <dbReference type="ARBA" id="ARBA00022490"/>
    </source>
</evidence>
<dbReference type="EMBL" id="JNAD02000021">
    <property type="protein sequence ID" value="RKM90878.1"/>
    <property type="molecule type" value="Genomic_DNA"/>
</dbReference>
<dbReference type="InterPro" id="IPR020568">
    <property type="entry name" value="Ribosomal_Su5_D2-typ_SF"/>
</dbReference>
<dbReference type="GO" id="GO:0004496">
    <property type="term" value="F:mevalonate kinase activity"/>
    <property type="evidence" value="ECO:0007669"/>
    <property type="project" value="UniProtKB-EC"/>
</dbReference>
<sequence>MSTQSVSATEARRVATGGAHAKAILLGEHAVVYGAPALALPLPALNCRATISRSERARPGPLRLRRTVTAPVPRGLAEETEEDAPEEFRLLLDAFARRAGLRGTPSLEVLLHSGIPAARGLGSSAANARALVHALDSLFATGLGERDVFELVQVSERSAHGLASGIDALTTGSTGPVLLAEGRRSTPPVGTGFQVVVADSGSGCGTRKAVTMLRGAFARDPGHRARFVERSAALTRAALGDLADGRLTALGRRLTAAHELLAGLGLTTERTDTLAGAALGAGALGAKMSGGGLGGCVLALTATPQEAEAVAGALSRGHGARTWTAPVAKGAGHDGF</sequence>
<keyword evidence="7" id="KW-0547">Nucleotide-binding</keyword>
<evidence type="ECO:0000256" key="1">
    <source>
        <dbReference type="ARBA" id="ARBA00004496"/>
    </source>
</evidence>
<comment type="similarity">
    <text evidence="2">Belongs to the GHMP kinase family. Mevalonate kinase subfamily.</text>
</comment>
<dbReference type="RefSeq" id="WP_050364129.1">
    <property type="nucleotide sequence ID" value="NZ_CP134822.1"/>
</dbReference>
<evidence type="ECO:0000256" key="3">
    <source>
        <dbReference type="ARBA" id="ARBA00012103"/>
    </source>
</evidence>
<evidence type="ECO:0000256" key="10">
    <source>
        <dbReference type="ARBA" id="ARBA00022842"/>
    </source>
</evidence>
<dbReference type="GO" id="GO:0019287">
    <property type="term" value="P:isopentenyl diphosphate biosynthetic process, mevalonate pathway"/>
    <property type="evidence" value="ECO:0007669"/>
    <property type="project" value="UniProtKB-UniPathway"/>
</dbReference>
<evidence type="ECO:0000259" key="14">
    <source>
        <dbReference type="Pfam" id="PF08544"/>
    </source>
</evidence>
<reference evidence="15 16" key="1">
    <citation type="journal article" date="2014" name="Genome Announc.">
        <title>Draft Genome Sequence of Streptomyces fradiae ATCC 19609, a Strain Highly Sensitive to Antibiotics.</title>
        <authorList>
            <person name="Bekker O.B."/>
            <person name="Klimina K.M."/>
            <person name="Vatlin A.A."/>
            <person name="Zakharevich N.V."/>
            <person name="Kasianov A.S."/>
            <person name="Danilenko V.N."/>
        </authorList>
    </citation>
    <scope>NUCLEOTIDE SEQUENCE [LARGE SCALE GENOMIC DNA]</scope>
    <source>
        <strain evidence="15 16">ATCC 19609</strain>
    </source>
</reference>
<dbReference type="PANTHER" id="PTHR43290:SF2">
    <property type="entry name" value="MEVALONATE KINASE"/>
    <property type="match status" value="1"/>
</dbReference>
<dbReference type="EC" id="2.7.1.36" evidence="3"/>
<dbReference type="OrthoDB" id="9764892at2"/>
<feature type="domain" description="GHMP kinase C-terminal" evidence="14">
    <location>
        <begin position="240"/>
        <end position="316"/>
    </location>
</feature>
<name>A0A420UUH9_9ACTN</name>
<evidence type="ECO:0000256" key="5">
    <source>
        <dbReference type="ARBA" id="ARBA00022516"/>
    </source>
</evidence>
<dbReference type="Pfam" id="PF08544">
    <property type="entry name" value="GHMP_kinases_C"/>
    <property type="match status" value="1"/>
</dbReference>
<dbReference type="Gene3D" id="3.30.230.10">
    <property type="match status" value="1"/>
</dbReference>
<keyword evidence="10" id="KW-0460">Magnesium</keyword>
<dbReference type="Gene3D" id="3.30.70.890">
    <property type="entry name" value="GHMP kinase, C-terminal domain"/>
    <property type="match status" value="1"/>
</dbReference>
<comment type="subcellular location">
    <subcellularLocation>
        <location evidence="1">Cytoplasm</location>
    </subcellularLocation>
</comment>
<keyword evidence="11" id="KW-0443">Lipid metabolism</keyword>
<keyword evidence="5" id="KW-0444">Lipid biosynthesis</keyword>
<dbReference type="SUPFAM" id="SSF55060">
    <property type="entry name" value="GHMP Kinase, C-terminal domain"/>
    <property type="match status" value="1"/>
</dbReference>
<dbReference type="InterPro" id="IPR006204">
    <property type="entry name" value="GHMP_kinase_N_dom"/>
</dbReference>
<organism evidence="15 16">
    <name type="scientific">Streptomyces xinghaiensis</name>
    <dbReference type="NCBI Taxonomy" id="1038928"/>
    <lineage>
        <taxon>Bacteria</taxon>
        <taxon>Bacillati</taxon>
        <taxon>Actinomycetota</taxon>
        <taxon>Actinomycetes</taxon>
        <taxon>Kitasatosporales</taxon>
        <taxon>Streptomycetaceae</taxon>
        <taxon>Streptomyces</taxon>
    </lineage>
</organism>
<keyword evidence="8 15" id="KW-0418">Kinase</keyword>
<dbReference type="UniPathway" id="UPA00057">
    <property type="reaction ID" value="UER00098"/>
</dbReference>
<dbReference type="PROSITE" id="PS00627">
    <property type="entry name" value="GHMP_KINASES_ATP"/>
    <property type="match status" value="1"/>
</dbReference>
<comment type="pathway">
    <text evidence="12">Isoprenoid biosynthesis; isopentenyl diphosphate biosynthesis via mevalonate pathway; isopentenyl diphosphate from (R)-mevalonate: step 1/3.</text>
</comment>
<accession>A0A420UUH9</accession>
<evidence type="ECO:0000313" key="16">
    <source>
        <dbReference type="Proteomes" id="UP000028058"/>
    </source>
</evidence>
<dbReference type="InterPro" id="IPR036554">
    <property type="entry name" value="GHMP_kinase_C_sf"/>
</dbReference>
<dbReference type="InterPro" id="IPR006203">
    <property type="entry name" value="GHMP_knse_ATP-bd_CS"/>
</dbReference>
<dbReference type="Pfam" id="PF00288">
    <property type="entry name" value="GHMP_kinases_N"/>
    <property type="match status" value="1"/>
</dbReference>
<dbReference type="SUPFAM" id="SSF54211">
    <property type="entry name" value="Ribosomal protein S5 domain 2-like"/>
    <property type="match status" value="1"/>
</dbReference>
<evidence type="ECO:0000256" key="8">
    <source>
        <dbReference type="ARBA" id="ARBA00022777"/>
    </source>
</evidence>
<evidence type="ECO:0000256" key="12">
    <source>
        <dbReference type="ARBA" id="ARBA00029438"/>
    </source>
</evidence>
<dbReference type="Proteomes" id="UP000028058">
    <property type="component" value="Unassembled WGS sequence"/>
</dbReference>
<proteinExistence type="inferred from homology"/>
<dbReference type="AlphaFoldDB" id="A0A420UUH9"/>
<evidence type="ECO:0000256" key="9">
    <source>
        <dbReference type="ARBA" id="ARBA00022840"/>
    </source>
</evidence>
<gene>
    <name evidence="15" type="primary">mvk</name>
    <name evidence="15" type="ORF">SFRA_030940</name>
</gene>
<dbReference type="NCBIfam" id="TIGR00549">
    <property type="entry name" value="mevalon_kin"/>
    <property type="match status" value="1"/>
</dbReference>
<dbReference type="PRINTS" id="PR00959">
    <property type="entry name" value="MEVGALKINASE"/>
</dbReference>
<evidence type="ECO:0000259" key="13">
    <source>
        <dbReference type="Pfam" id="PF00288"/>
    </source>
</evidence>
<evidence type="ECO:0000256" key="6">
    <source>
        <dbReference type="ARBA" id="ARBA00022679"/>
    </source>
</evidence>
<comment type="caution">
    <text evidence="15">The sequence shown here is derived from an EMBL/GenBank/DDBJ whole genome shotgun (WGS) entry which is preliminary data.</text>
</comment>
<dbReference type="GO" id="GO:0005524">
    <property type="term" value="F:ATP binding"/>
    <property type="evidence" value="ECO:0007669"/>
    <property type="project" value="UniProtKB-KW"/>
</dbReference>